<evidence type="ECO:0000256" key="5">
    <source>
        <dbReference type="ARBA" id="ARBA00023136"/>
    </source>
</evidence>
<dbReference type="SUPFAM" id="SSF56935">
    <property type="entry name" value="Porins"/>
    <property type="match status" value="1"/>
</dbReference>
<dbReference type="EMBL" id="BAABAK010000015">
    <property type="protein sequence ID" value="GAA3974808.1"/>
    <property type="molecule type" value="Genomic_DNA"/>
</dbReference>
<evidence type="ECO:0000256" key="6">
    <source>
        <dbReference type="ARBA" id="ARBA00023237"/>
    </source>
</evidence>
<evidence type="ECO:0000256" key="3">
    <source>
        <dbReference type="ARBA" id="ARBA00022452"/>
    </source>
</evidence>
<keyword evidence="4 7" id="KW-0812">Transmembrane</keyword>
<dbReference type="Pfam" id="PF07715">
    <property type="entry name" value="Plug"/>
    <property type="match status" value="1"/>
</dbReference>
<dbReference type="InterPro" id="IPR039426">
    <property type="entry name" value="TonB-dep_rcpt-like"/>
</dbReference>
<evidence type="ECO:0000256" key="1">
    <source>
        <dbReference type="ARBA" id="ARBA00004571"/>
    </source>
</evidence>
<dbReference type="Pfam" id="PF13715">
    <property type="entry name" value="CarbopepD_reg_2"/>
    <property type="match status" value="1"/>
</dbReference>
<dbReference type="PROSITE" id="PS52016">
    <property type="entry name" value="TONB_DEPENDENT_REC_3"/>
    <property type="match status" value="1"/>
</dbReference>
<dbReference type="InterPro" id="IPR008969">
    <property type="entry name" value="CarboxyPept-like_regulatory"/>
</dbReference>
<dbReference type="Gene3D" id="2.170.130.10">
    <property type="entry name" value="TonB-dependent receptor, plug domain"/>
    <property type="match status" value="1"/>
</dbReference>
<dbReference type="InterPro" id="IPR023996">
    <property type="entry name" value="TonB-dep_OMP_SusC/RagA"/>
</dbReference>
<evidence type="ECO:0000256" key="2">
    <source>
        <dbReference type="ARBA" id="ARBA00022448"/>
    </source>
</evidence>
<evidence type="ECO:0000256" key="7">
    <source>
        <dbReference type="PROSITE-ProRule" id="PRU01360"/>
    </source>
</evidence>
<keyword evidence="5 7" id="KW-0472">Membrane</keyword>
<dbReference type="InterPro" id="IPR012910">
    <property type="entry name" value="Plug_dom"/>
</dbReference>
<sequence length="1034" mass="111656">MFVAVTAMAQDRTITGTVTSVEDKLPIPGVSVRLKGTQSGAVTDAGGKYAIRVNSNNAVLEFSFVGYTAQSKAVGSSSTINVALVGDATSLNEVIVVAAGLTASKRSLGTVNTTIKSDQLIGAKPVNVASGLLGKVAGLQINGTGGGTNPNFRVVLRGQRSLTGNNEALVVLDAVIVPNAVLGNLNPEDIESVTVLNGASGAALYGSDASNGALIITTKKGKQGKLEIKAQQSLTVEQVAFFPKLQEQFGGGSDNDLKIYLGYENQQYGPAFDGVPREIGLPLADGTVKTSPYQWGNDKYDFWDNGLTSQSDLSLSSGDEKGTLFISGQYVDVSGTLPKDRFNKANVRFNGSRNLLKNLSTSFALSYAQNRYDQTTSTGFYDQMLQSPGNLPITSLKDWKNDPFADPSGYPNAYYTNPYFSIDNFREKLRNDYFTGSWDLKYSPAKWVDLTYRVGFNSRNTSGKSYSDIYKFNDYIKTRPEVGAYKKTDIVGGVTDNSLYTARITNEFQASFKKTVNDFNFNLVAAAFLRQDRTKSLDASVSGLVQPGLFNLNNSTNTPTANESNYLARQQAIYGLLNISYKNYLFLSATARNDWDSRLSAANRSFFYPGGNISFVPTDAIPAMKSFKALDYMKIRAGLSKVGLVNVGGASNTLGAYRLDATFNQGSGYPYNGLGGFTLGNSIVSPNITPEFTYSFEVGTDLSFFKDRINAAFTYYKTKTKNQTVTAAVANSSGYTSYLLNAGQTSSKGFETTLAFVPVKTSNWTVTVAGNYAHYNNMVDELLAGIPSINLSNTTNAGSYGIAGQPFPVLQGRSYNRDPQGRIIVDRTTGYPSGTSTLNIFGNAAPKDIFGINLSATFKGITMTALAEYRGGYSVYNGIGPSSLDFSGAGINTVAYNRERFVIPNSSYLDPATNTYVQNTNITIKDGGPGYWTIGGPRTNIDENYITSGNFWKIREITLAYDFPKSILAKSKFIQAARISAQGRNLFIFLPKTNVYTDPEYNSNSTTNSGNGVGLNGTQTPPSRYYGATLSLTF</sequence>
<organism evidence="9 10">
    <name type="scientific">Pedobacter ginsengiterrae</name>
    <dbReference type="NCBI Taxonomy" id="871696"/>
    <lineage>
        <taxon>Bacteria</taxon>
        <taxon>Pseudomonadati</taxon>
        <taxon>Bacteroidota</taxon>
        <taxon>Sphingobacteriia</taxon>
        <taxon>Sphingobacteriales</taxon>
        <taxon>Sphingobacteriaceae</taxon>
        <taxon>Pedobacter</taxon>
    </lineage>
</organism>
<evidence type="ECO:0000313" key="9">
    <source>
        <dbReference type="EMBL" id="GAA3974808.1"/>
    </source>
</evidence>
<comment type="subcellular location">
    <subcellularLocation>
        <location evidence="1 7">Cell outer membrane</location>
        <topology evidence="1 7">Multi-pass membrane protein</topology>
    </subcellularLocation>
</comment>
<dbReference type="SUPFAM" id="SSF49464">
    <property type="entry name" value="Carboxypeptidase regulatory domain-like"/>
    <property type="match status" value="1"/>
</dbReference>
<evidence type="ECO:0000313" key="10">
    <source>
        <dbReference type="Proteomes" id="UP001501081"/>
    </source>
</evidence>
<evidence type="ECO:0000259" key="8">
    <source>
        <dbReference type="Pfam" id="PF07715"/>
    </source>
</evidence>
<dbReference type="Proteomes" id="UP001501081">
    <property type="component" value="Unassembled WGS sequence"/>
</dbReference>
<dbReference type="NCBIfam" id="TIGR04056">
    <property type="entry name" value="OMP_RagA_SusC"/>
    <property type="match status" value="1"/>
</dbReference>
<comment type="similarity">
    <text evidence="7">Belongs to the TonB-dependent receptor family.</text>
</comment>
<dbReference type="Gene3D" id="2.60.40.1120">
    <property type="entry name" value="Carboxypeptidase-like, regulatory domain"/>
    <property type="match status" value="1"/>
</dbReference>
<keyword evidence="3 7" id="KW-1134">Transmembrane beta strand</keyword>
<gene>
    <name evidence="9" type="ORF">GCM10022246_29040</name>
</gene>
<proteinExistence type="inferred from homology"/>
<keyword evidence="10" id="KW-1185">Reference proteome</keyword>
<evidence type="ECO:0000256" key="4">
    <source>
        <dbReference type="ARBA" id="ARBA00022692"/>
    </source>
</evidence>
<name>A0ABP7Q141_9SPHI</name>
<feature type="domain" description="TonB-dependent receptor plug" evidence="8">
    <location>
        <begin position="112"/>
        <end position="213"/>
    </location>
</feature>
<comment type="caution">
    <text evidence="9">The sequence shown here is derived from an EMBL/GenBank/DDBJ whole genome shotgun (WGS) entry which is preliminary data.</text>
</comment>
<accession>A0ABP7Q141</accession>
<keyword evidence="2 7" id="KW-0813">Transport</keyword>
<reference evidence="10" key="1">
    <citation type="journal article" date="2019" name="Int. J. Syst. Evol. Microbiol.">
        <title>The Global Catalogue of Microorganisms (GCM) 10K type strain sequencing project: providing services to taxonomists for standard genome sequencing and annotation.</title>
        <authorList>
            <consortium name="The Broad Institute Genomics Platform"/>
            <consortium name="The Broad Institute Genome Sequencing Center for Infectious Disease"/>
            <person name="Wu L."/>
            <person name="Ma J."/>
        </authorList>
    </citation>
    <scope>NUCLEOTIDE SEQUENCE [LARGE SCALE GENOMIC DNA]</scope>
    <source>
        <strain evidence="10">JCM 17338</strain>
    </source>
</reference>
<dbReference type="InterPro" id="IPR036942">
    <property type="entry name" value="Beta-barrel_TonB_sf"/>
</dbReference>
<dbReference type="InterPro" id="IPR037066">
    <property type="entry name" value="Plug_dom_sf"/>
</dbReference>
<dbReference type="Gene3D" id="2.40.170.20">
    <property type="entry name" value="TonB-dependent receptor, beta-barrel domain"/>
    <property type="match status" value="1"/>
</dbReference>
<keyword evidence="6 7" id="KW-0998">Cell outer membrane</keyword>
<protein>
    <submittedName>
        <fullName evidence="9">SusC/RagA family TonB-linked outer membrane protein</fullName>
    </submittedName>
</protein>